<dbReference type="Gene3D" id="3.40.50.150">
    <property type="entry name" value="Vaccinia Virus protein VP39"/>
    <property type="match status" value="1"/>
</dbReference>
<dbReference type="InterPro" id="IPR029063">
    <property type="entry name" value="SAM-dependent_MTases_sf"/>
</dbReference>
<name>A0A451BLM7_9GAMM</name>
<dbReference type="GO" id="GO:0046983">
    <property type="term" value="F:protein dimerization activity"/>
    <property type="evidence" value="ECO:0007669"/>
    <property type="project" value="InterPro"/>
</dbReference>
<dbReference type="PROSITE" id="PS51683">
    <property type="entry name" value="SAM_OMT_II"/>
    <property type="match status" value="1"/>
</dbReference>
<dbReference type="PIRSF" id="PIRSF005739">
    <property type="entry name" value="O-mtase"/>
    <property type="match status" value="1"/>
</dbReference>
<dbReference type="AlphaFoldDB" id="A0A451BLM7"/>
<dbReference type="GO" id="GO:0008171">
    <property type="term" value="F:O-methyltransferase activity"/>
    <property type="evidence" value="ECO:0007669"/>
    <property type="project" value="InterPro"/>
</dbReference>
<dbReference type="EMBL" id="CAADHB010000037">
    <property type="protein sequence ID" value="VFK79138.1"/>
    <property type="molecule type" value="Genomic_DNA"/>
</dbReference>
<dbReference type="InterPro" id="IPR001077">
    <property type="entry name" value="COMT_C"/>
</dbReference>
<dbReference type="Gene3D" id="1.10.287.1350">
    <property type="match status" value="1"/>
</dbReference>
<keyword evidence="3" id="KW-0949">S-adenosyl-L-methionine</keyword>
<dbReference type="SUPFAM" id="SSF53335">
    <property type="entry name" value="S-adenosyl-L-methionine-dependent methyltransferases"/>
    <property type="match status" value="1"/>
</dbReference>
<evidence type="ECO:0000256" key="1">
    <source>
        <dbReference type="ARBA" id="ARBA00022603"/>
    </source>
</evidence>
<dbReference type="InterPro" id="IPR036390">
    <property type="entry name" value="WH_DNA-bd_sf"/>
</dbReference>
<reference evidence="6" key="1">
    <citation type="submission" date="2019-02" db="EMBL/GenBank/DDBJ databases">
        <authorList>
            <person name="Gruber-Vodicka R. H."/>
            <person name="Seah K. B. B."/>
        </authorList>
    </citation>
    <scope>NUCLEOTIDE SEQUENCE</scope>
    <source>
        <strain evidence="6">BECK_S127</strain>
    </source>
</reference>
<dbReference type="InterPro" id="IPR012967">
    <property type="entry name" value="COMT_dimerisation"/>
</dbReference>
<dbReference type="PANTHER" id="PTHR43712:SF2">
    <property type="entry name" value="O-METHYLTRANSFERASE CICE"/>
    <property type="match status" value="1"/>
</dbReference>
<keyword evidence="2" id="KW-0808">Transferase</keyword>
<dbReference type="Pfam" id="PF00891">
    <property type="entry name" value="Methyltransf_2"/>
    <property type="match status" value="1"/>
</dbReference>
<feature type="domain" description="O-methyltransferase dimerisation" evidence="5">
    <location>
        <begin position="20"/>
        <end position="94"/>
    </location>
</feature>
<dbReference type="CDD" id="cd02440">
    <property type="entry name" value="AdoMet_MTases"/>
    <property type="match status" value="1"/>
</dbReference>
<proteinExistence type="predicted"/>
<dbReference type="GO" id="GO:0032259">
    <property type="term" value="P:methylation"/>
    <property type="evidence" value="ECO:0007669"/>
    <property type="project" value="UniProtKB-KW"/>
</dbReference>
<evidence type="ECO:0000259" key="5">
    <source>
        <dbReference type="Pfam" id="PF08100"/>
    </source>
</evidence>
<organism evidence="6">
    <name type="scientific">Candidatus Kentrum sp. SD</name>
    <dbReference type="NCBI Taxonomy" id="2126332"/>
    <lineage>
        <taxon>Bacteria</taxon>
        <taxon>Pseudomonadati</taxon>
        <taxon>Pseudomonadota</taxon>
        <taxon>Gammaproteobacteria</taxon>
        <taxon>Candidatus Kentrum</taxon>
    </lineage>
</organism>
<accession>A0A451BLM7</accession>
<sequence length="344" mass="36853">MFPLEQPTKEACDNADRVREMAFAFQHSQMLAVAARLGIADLLAEGPLPLTELAKRLECNPQSLARLLRALAAKEVFRLEPDGRYSLTPMAELLRDDTPGSLRATAMLYGGSQFWAAFGVLIDSIRNGQTGFDCAYGTRCYDYFAANQDEGRIFNRSMSETAWWSSNAILDVLDLPETGTVVDLGGSEGMLLAMVLRARPALRGVLYDMPSVVERAPALLASAGVADRCTIIGGDFADAYPQGAECYLIKSVLNGETDARAIDILSRCRAAIAPGGRVLVVDTVLAENTAGLAAAAIDITMLAMTGGKARTSEAFSALFYAAGLRIEEIIPTTLAYHVIVGSSL</sequence>
<dbReference type="Gene3D" id="1.10.10.10">
    <property type="entry name" value="Winged helix-like DNA-binding domain superfamily/Winged helix DNA-binding domain"/>
    <property type="match status" value="1"/>
</dbReference>
<evidence type="ECO:0000256" key="3">
    <source>
        <dbReference type="ARBA" id="ARBA00022691"/>
    </source>
</evidence>
<gene>
    <name evidence="6" type="ORF">BECKSD772D_GA0070982_103712</name>
</gene>
<dbReference type="SUPFAM" id="SSF46785">
    <property type="entry name" value="Winged helix' DNA-binding domain"/>
    <property type="match status" value="1"/>
</dbReference>
<evidence type="ECO:0000259" key="4">
    <source>
        <dbReference type="Pfam" id="PF00891"/>
    </source>
</evidence>
<dbReference type="InterPro" id="IPR036388">
    <property type="entry name" value="WH-like_DNA-bd_sf"/>
</dbReference>
<evidence type="ECO:0000256" key="2">
    <source>
        <dbReference type="ARBA" id="ARBA00022679"/>
    </source>
</evidence>
<dbReference type="Pfam" id="PF08100">
    <property type="entry name" value="Dimerisation"/>
    <property type="match status" value="1"/>
</dbReference>
<keyword evidence="1" id="KW-0489">Methyltransferase</keyword>
<dbReference type="PANTHER" id="PTHR43712">
    <property type="entry name" value="PUTATIVE (AFU_ORTHOLOGUE AFUA_4G14580)-RELATED"/>
    <property type="match status" value="1"/>
</dbReference>
<dbReference type="InterPro" id="IPR016461">
    <property type="entry name" value="COMT-like"/>
</dbReference>
<evidence type="ECO:0000313" key="6">
    <source>
        <dbReference type="EMBL" id="VFK79138.1"/>
    </source>
</evidence>
<protein>
    <submittedName>
        <fullName evidence="6">Dimerisation domain-containing protein</fullName>
    </submittedName>
</protein>
<feature type="domain" description="O-methyltransferase C-terminal" evidence="4">
    <location>
        <begin position="120"/>
        <end position="324"/>
    </location>
</feature>